<keyword evidence="3" id="KW-0378">Hydrolase</keyword>
<dbReference type="eggNOG" id="KOG1018">
    <property type="taxonomic scope" value="Eukaryota"/>
</dbReference>
<evidence type="ECO:0000313" key="7">
    <source>
        <dbReference type="Proteomes" id="UP000028990"/>
    </source>
</evidence>
<evidence type="ECO:0000256" key="2">
    <source>
        <dbReference type="ARBA" id="ARBA00022723"/>
    </source>
</evidence>
<name>A0A091DP89_FUKDA</name>
<keyword evidence="7" id="KW-1185">Reference proteome</keyword>
<proteinExistence type="predicted"/>
<dbReference type="STRING" id="885580.ENSFDAP00000016171"/>
<dbReference type="InterPro" id="IPR016193">
    <property type="entry name" value="Cytidine_deaminase-like"/>
</dbReference>
<gene>
    <name evidence="6" type="ORF">H920_06361</name>
</gene>
<evidence type="ECO:0000256" key="3">
    <source>
        <dbReference type="ARBA" id="ARBA00022801"/>
    </source>
</evidence>
<dbReference type="PROSITE" id="PS51747">
    <property type="entry name" value="CYT_DCMP_DEAMINASES_2"/>
    <property type="match status" value="1"/>
</dbReference>
<dbReference type="GO" id="GO:0005634">
    <property type="term" value="C:nucleus"/>
    <property type="evidence" value="ECO:0007669"/>
    <property type="project" value="TreeGrafter"/>
</dbReference>
<dbReference type="GO" id="GO:0008270">
    <property type="term" value="F:zinc ion binding"/>
    <property type="evidence" value="ECO:0007669"/>
    <property type="project" value="InterPro"/>
</dbReference>
<comment type="cofactor">
    <cofactor evidence="1">
        <name>Zn(2+)</name>
        <dbReference type="ChEBI" id="CHEBI:29105"/>
    </cofactor>
</comment>
<dbReference type="GO" id="GO:0005737">
    <property type="term" value="C:cytoplasm"/>
    <property type="evidence" value="ECO:0007669"/>
    <property type="project" value="TreeGrafter"/>
</dbReference>
<dbReference type="CDD" id="cd01285">
    <property type="entry name" value="nucleoside_deaminase"/>
    <property type="match status" value="1"/>
</dbReference>
<evidence type="ECO:0000259" key="5">
    <source>
        <dbReference type="PROSITE" id="PS51747"/>
    </source>
</evidence>
<accession>A0A091DP89</accession>
<dbReference type="GO" id="GO:0002100">
    <property type="term" value="P:tRNA wobble adenosine to inosine editing"/>
    <property type="evidence" value="ECO:0007669"/>
    <property type="project" value="TreeGrafter"/>
</dbReference>
<organism evidence="6 7">
    <name type="scientific">Fukomys damarensis</name>
    <name type="common">Damaraland mole rat</name>
    <name type="synonym">Cryptomys damarensis</name>
    <dbReference type="NCBI Taxonomy" id="885580"/>
    <lineage>
        <taxon>Eukaryota</taxon>
        <taxon>Metazoa</taxon>
        <taxon>Chordata</taxon>
        <taxon>Craniata</taxon>
        <taxon>Vertebrata</taxon>
        <taxon>Euteleostomi</taxon>
        <taxon>Mammalia</taxon>
        <taxon>Eutheria</taxon>
        <taxon>Euarchontoglires</taxon>
        <taxon>Glires</taxon>
        <taxon>Rodentia</taxon>
        <taxon>Hystricomorpha</taxon>
        <taxon>Bathyergidae</taxon>
        <taxon>Fukomys</taxon>
    </lineage>
</organism>
<dbReference type="AlphaFoldDB" id="A0A091DP89"/>
<dbReference type="PANTHER" id="PTHR11079">
    <property type="entry name" value="CYTOSINE DEAMINASE FAMILY MEMBER"/>
    <property type="match status" value="1"/>
</dbReference>
<keyword evidence="4" id="KW-0862">Zinc</keyword>
<sequence length="321" mass="36546">MGRTTLQERRRPAPCCTQIPKAAAFPQPLSPQREGGVDYDEQLRFPSWPQRRRRRRRSLVRSTRGPSKIAFLFPSWPQRRRRRRRSLVRSTRGPSKIAFPVLCRSTSPRKRLLARLSFRKRRGSWVSVWRARHGGEGGSLGSSIRSCGRIARCVRRGDCKVDGGGHAHGFQWSCPMPVVGSEQQSKTTYDQEAREQGGGRCHPVEIRPHENIKVCPHPLCDFWLFPKAKRPRKAKDALKNTEVPVGCLMVYNHEVVGKGRNEVNQTKNATRHAEMVAIDQVLDWCHQNGRSPCAVFEHTVLYVTVEPCIMCAAALRLMSIL</sequence>
<feature type="domain" description="CMP/dCMP-type deaminase" evidence="5">
    <location>
        <begin position="225"/>
        <end position="321"/>
    </location>
</feature>
<dbReference type="Pfam" id="PF00383">
    <property type="entry name" value="dCMP_cyt_deam_1"/>
    <property type="match status" value="1"/>
</dbReference>
<dbReference type="PANTHER" id="PTHR11079:SF149">
    <property type="entry name" value="TRNA-SPECIFIC ADENOSINE DEAMINASE 2"/>
    <property type="match status" value="1"/>
</dbReference>
<dbReference type="PROSITE" id="PS00903">
    <property type="entry name" value="CYT_DCMP_DEAMINASES_1"/>
    <property type="match status" value="1"/>
</dbReference>
<dbReference type="GO" id="GO:0052717">
    <property type="term" value="F:tRNA-specific adenosine-34 deaminase activity"/>
    <property type="evidence" value="ECO:0007669"/>
    <property type="project" value="TreeGrafter"/>
</dbReference>
<dbReference type="EMBL" id="KN122191">
    <property type="protein sequence ID" value="KFO32258.1"/>
    <property type="molecule type" value="Genomic_DNA"/>
</dbReference>
<dbReference type="SUPFAM" id="SSF53927">
    <property type="entry name" value="Cytidine deaminase-like"/>
    <property type="match status" value="1"/>
</dbReference>
<evidence type="ECO:0000256" key="4">
    <source>
        <dbReference type="ARBA" id="ARBA00022833"/>
    </source>
</evidence>
<reference evidence="6 7" key="1">
    <citation type="submission" date="2013-11" db="EMBL/GenBank/DDBJ databases">
        <title>The Damaraland mole rat (Fukomys damarensis) genome and evolution of African mole rats.</title>
        <authorList>
            <person name="Gladyshev V.N."/>
            <person name="Fang X."/>
        </authorList>
    </citation>
    <scope>NUCLEOTIDE SEQUENCE [LARGE SCALE GENOMIC DNA]</scope>
    <source>
        <tissue evidence="6">Liver</tissue>
    </source>
</reference>
<dbReference type="Gene3D" id="3.40.140.10">
    <property type="entry name" value="Cytidine Deaminase, domain 2"/>
    <property type="match status" value="1"/>
</dbReference>
<dbReference type="InterPro" id="IPR016192">
    <property type="entry name" value="APOBEC/CMP_deaminase_Zn-bd"/>
</dbReference>
<keyword evidence="2" id="KW-0479">Metal-binding</keyword>
<protein>
    <submittedName>
        <fullName evidence="6">tRNA-specific adenosine deaminase 2</fullName>
    </submittedName>
</protein>
<dbReference type="Proteomes" id="UP000028990">
    <property type="component" value="Unassembled WGS sequence"/>
</dbReference>
<evidence type="ECO:0000313" key="6">
    <source>
        <dbReference type="EMBL" id="KFO32258.1"/>
    </source>
</evidence>
<evidence type="ECO:0000256" key="1">
    <source>
        <dbReference type="ARBA" id="ARBA00001947"/>
    </source>
</evidence>
<dbReference type="InterPro" id="IPR002125">
    <property type="entry name" value="CMP_dCMP_dom"/>
</dbReference>